<evidence type="ECO:0000313" key="10">
    <source>
        <dbReference type="Proteomes" id="UP001220610"/>
    </source>
</evidence>
<reference evidence="9" key="1">
    <citation type="submission" date="2023-03" db="EMBL/GenBank/DDBJ databases">
        <title>Andean soil-derived lignocellulolytic bacterial consortium as a source of novel taxa and putative plastic-active enzymes.</title>
        <authorList>
            <person name="Diaz-Garcia L."/>
            <person name="Chuvochina M."/>
            <person name="Feuerriegel G."/>
            <person name="Bunk B."/>
            <person name="Sproer C."/>
            <person name="Streit W.R."/>
            <person name="Rodriguez L.M."/>
            <person name="Overmann J."/>
            <person name="Jimenez D.J."/>
        </authorList>
    </citation>
    <scope>NUCLEOTIDE SEQUENCE</scope>
    <source>
        <strain evidence="9">MAG 7</strain>
    </source>
</reference>
<organism evidence="9 10">
    <name type="scientific">Candidatus Pseudobacter hemicellulosilyticus</name>
    <dbReference type="NCBI Taxonomy" id="3121375"/>
    <lineage>
        <taxon>Bacteria</taxon>
        <taxon>Pseudomonadati</taxon>
        <taxon>Bacteroidota</taxon>
        <taxon>Chitinophagia</taxon>
        <taxon>Chitinophagales</taxon>
        <taxon>Chitinophagaceae</taxon>
        <taxon>Pseudobacter</taxon>
    </lineage>
</organism>
<dbReference type="GO" id="GO:0016020">
    <property type="term" value="C:membrane"/>
    <property type="evidence" value="ECO:0007669"/>
    <property type="project" value="UniProtKB-SubCell"/>
</dbReference>
<dbReference type="Gene3D" id="3.40.30.10">
    <property type="entry name" value="Glutaredoxin"/>
    <property type="match status" value="1"/>
</dbReference>
<keyword evidence="4 6" id="KW-1133">Transmembrane helix</keyword>
<name>A0AAJ5WT44_9BACT</name>
<dbReference type="GO" id="GO:0017004">
    <property type="term" value="P:cytochrome complex assembly"/>
    <property type="evidence" value="ECO:0007669"/>
    <property type="project" value="UniProtKB-KW"/>
</dbReference>
<gene>
    <name evidence="9" type="ORF">P0Y53_09575</name>
</gene>
<evidence type="ECO:0000259" key="8">
    <source>
        <dbReference type="Pfam" id="PF02683"/>
    </source>
</evidence>
<dbReference type="AlphaFoldDB" id="A0AAJ5WT44"/>
<evidence type="ECO:0000256" key="7">
    <source>
        <dbReference type="SAM" id="SignalP"/>
    </source>
</evidence>
<protein>
    <submittedName>
        <fullName evidence="9">Thioredoxin family protein</fullName>
    </submittedName>
</protein>
<feature type="transmembrane region" description="Helical" evidence="6">
    <location>
        <begin position="442"/>
        <end position="464"/>
    </location>
</feature>
<dbReference type="GO" id="GO:0045454">
    <property type="term" value="P:cell redox homeostasis"/>
    <property type="evidence" value="ECO:0007669"/>
    <property type="project" value="TreeGrafter"/>
</dbReference>
<evidence type="ECO:0000256" key="3">
    <source>
        <dbReference type="ARBA" id="ARBA00022748"/>
    </source>
</evidence>
<keyword evidence="5 6" id="KW-0472">Membrane</keyword>
<feature type="transmembrane region" description="Helical" evidence="6">
    <location>
        <begin position="366"/>
        <end position="384"/>
    </location>
</feature>
<accession>A0AAJ5WT44</accession>
<evidence type="ECO:0000256" key="4">
    <source>
        <dbReference type="ARBA" id="ARBA00022989"/>
    </source>
</evidence>
<evidence type="ECO:0000256" key="6">
    <source>
        <dbReference type="SAM" id="Phobius"/>
    </source>
</evidence>
<dbReference type="PANTHER" id="PTHR32234">
    <property type="entry name" value="THIOL:DISULFIDE INTERCHANGE PROTEIN DSBD"/>
    <property type="match status" value="1"/>
</dbReference>
<sequence length="662" mass="72640">MRQFFTWCLFLAGLLFNLTVAGQETKPLSFSYSYERLNDQEVLLTIKARLSETGKLYSITKVSDDALYSTVLFDTAVTSYLKDGVVEKGNIQSEKDATLDGLQVSFSTDSVEWQQKVTLPAGEQKAFEGKVNYLVKSGEEFKSGEEAFTISVKAETAAAGGTAEAGAEGAESNSLWSFFLGGLAAGLGAFIMPCIYAMVPVTVSFFTKRSTTRKEGIRNALVYSGSIIGIFTLLGFLITLIFGPGALNSMASSAVFNVFVFAMFVIFGVAFLGAFEITLPASWSNKMDSKANFGSISGIFFMALTLVIVSFSCTVPFIGLLTVWTAKGGMLAPLVGFLGFSFALSLPFALFAFFPALLNKMGKSGGWLNTVKVSLGFIELALALKFLSSADLAYHWGILDREVYLSLWIVIFGLLGLYLLGKLKFHHDDDLPSNDYGKPYLTVTRLFFAIAALSFTIYLVPGLWGAPLKGISAWLPEMKTQDFNLNKVSVIQESTTGGDLGVKPVKYTDILESEIPGVEAFFDYEEAIAAAKKLKRPVLIDFTGHSCANCRKMEQEVLTDPEVTKRLKNDFVVVSLYVDDKYKLQDSEWYESKHTGRMIKNMGDKNLDFEVTLTGNSAQPLYVFVDHDGVIIKDAGGYNSNIKRFIDILDGVKASYAEKHKK</sequence>
<feature type="transmembrane region" description="Helical" evidence="6">
    <location>
        <begin position="296"/>
        <end position="324"/>
    </location>
</feature>
<keyword evidence="2 6" id="KW-0812">Transmembrane</keyword>
<dbReference type="Pfam" id="PF13899">
    <property type="entry name" value="Thioredoxin_7"/>
    <property type="match status" value="1"/>
</dbReference>
<comment type="subcellular location">
    <subcellularLocation>
        <location evidence="1">Membrane</location>
        <topology evidence="1">Multi-pass membrane protein</topology>
    </subcellularLocation>
</comment>
<feature type="chain" id="PRO_5042550438" evidence="7">
    <location>
        <begin position="22"/>
        <end position="662"/>
    </location>
</feature>
<keyword evidence="3" id="KW-0201">Cytochrome c-type biogenesis</keyword>
<evidence type="ECO:0000256" key="2">
    <source>
        <dbReference type="ARBA" id="ARBA00022692"/>
    </source>
</evidence>
<feature type="transmembrane region" description="Helical" evidence="6">
    <location>
        <begin position="220"/>
        <end position="242"/>
    </location>
</feature>
<evidence type="ECO:0000256" key="5">
    <source>
        <dbReference type="ARBA" id="ARBA00023136"/>
    </source>
</evidence>
<proteinExistence type="predicted"/>
<dbReference type="Proteomes" id="UP001220610">
    <property type="component" value="Chromosome"/>
</dbReference>
<feature type="domain" description="Cytochrome C biogenesis protein transmembrane" evidence="8">
    <location>
        <begin position="178"/>
        <end position="388"/>
    </location>
</feature>
<feature type="transmembrane region" description="Helical" evidence="6">
    <location>
        <begin position="404"/>
        <end position="421"/>
    </location>
</feature>
<dbReference type="PANTHER" id="PTHR32234:SF0">
    <property type="entry name" value="THIOL:DISULFIDE INTERCHANGE PROTEIN DSBD"/>
    <property type="match status" value="1"/>
</dbReference>
<dbReference type="SUPFAM" id="SSF52833">
    <property type="entry name" value="Thioredoxin-like"/>
    <property type="match status" value="1"/>
</dbReference>
<evidence type="ECO:0000313" key="9">
    <source>
        <dbReference type="EMBL" id="WEK37751.1"/>
    </source>
</evidence>
<keyword evidence="7" id="KW-0732">Signal</keyword>
<feature type="signal peptide" evidence="7">
    <location>
        <begin position="1"/>
        <end position="21"/>
    </location>
</feature>
<dbReference type="GO" id="GO:0015035">
    <property type="term" value="F:protein-disulfide reductase activity"/>
    <property type="evidence" value="ECO:0007669"/>
    <property type="project" value="TreeGrafter"/>
</dbReference>
<evidence type="ECO:0000256" key="1">
    <source>
        <dbReference type="ARBA" id="ARBA00004141"/>
    </source>
</evidence>
<dbReference type="InterPro" id="IPR003834">
    <property type="entry name" value="Cyt_c_assmbl_TM_dom"/>
</dbReference>
<dbReference type="Pfam" id="PF02683">
    <property type="entry name" value="DsbD_TM"/>
    <property type="match status" value="1"/>
</dbReference>
<feature type="transmembrane region" description="Helical" evidence="6">
    <location>
        <begin position="175"/>
        <end position="199"/>
    </location>
</feature>
<dbReference type="InterPro" id="IPR036249">
    <property type="entry name" value="Thioredoxin-like_sf"/>
</dbReference>
<dbReference type="EMBL" id="CP119311">
    <property type="protein sequence ID" value="WEK37751.1"/>
    <property type="molecule type" value="Genomic_DNA"/>
</dbReference>
<feature type="transmembrane region" description="Helical" evidence="6">
    <location>
        <begin position="330"/>
        <end position="354"/>
    </location>
</feature>
<feature type="transmembrane region" description="Helical" evidence="6">
    <location>
        <begin position="254"/>
        <end position="275"/>
    </location>
</feature>